<dbReference type="InterPro" id="IPR036291">
    <property type="entry name" value="NAD(P)-bd_dom_sf"/>
</dbReference>
<dbReference type="AlphaFoldDB" id="H1L0F1"/>
<reference evidence="1 2" key="1">
    <citation type="submission" date="2011-09" db="EMBL/GenBank/DDBJ databases">
        <title>The draft genome of Methanotorris formicicus Mc-S-70.</title>
        <authorList>
            <consortium name="US DOE Joint Genome Institute (JGI-PGF)"/>
            <person name="Lucas S."/>
            <person name="Han J."/>
            <person name="Lapidus A."/>
            <person name="Cheng J.-F."/>
            <person name="Goodwin L."/>
            <person name="Pitluck S."/>
            <person name="Peters L."/>
            <person name="Land M.L."/>
            <person name="Hauser L."/>
            <person name="Sieprawska-Lupa M."/>
            <person name="Takai K."/>
            <person name="Miyazaki J."/>
            <person name="Whitman W."/>
            <person name="Woyke T.J."/>
        </authorList>
    </citation>
    <scope>NUCLEOTIDE SEQUENCE [LARGE SCALE GENOMIC DNA]</scope>
    <source>
        <strain evidence="1 2">Mc-S-70</strain>
    </source>
</reference>
<keyword evidence="2" id="KW-1185">Reference proteome</keyword>
<dbReference type="SUPFAM" id="SSF51735">
    <property type="entry name" value="NAD(P)-binding Rossmann-fold domains"/>
    <property type="match status" value="1"/>
</dbReference>
<dbReference type="STRING" id="647171.MetfoDRAFT_1525"/>
<proteinExistence type="predicted"/>
<dbReference type="EMBL" id="AGJL01000043">
    <property type="protein sequence ID" value="EHP84874.1"/>
    <property type="molecule type" value="Genomic_DNA"/>
</dbReference>
<sequence>MIIINIRMITPIKIVNVVDNEVFLMQAVHQESDVIPENIDCIRAMLQMEDDNFKSIEKTNKSLRIN</sequence>
<dbReference type="Proteomes" id="UP000003706">
    <property type="component" value="Unassembled WGS sequence"/>
</dbReference>
<organism evidence="1 2">
    <name type="scientific">Methanotorris formicicus Mc-S-70</name>
    <dbReference type="NCBI Taxonomy" id="647171"/>
    <lineage>
        <taxon>Archaea</taxon>
        <taxon>Methanobacteriati</taxon>
        <taxon>Methanobacteriota</taxon>
        <taxon>Methanomada group</taxon>
        <taxon>Methanococci</taxon>
        <taxon>Methanococcales</taxon>
        <taxon>Methanocaldococcaceae</taxon>
        <taxon>Methanotorris</taxon>
    </lineage>
</organism>
<comment type="caution">
    <text evidence="1">The sequence shown here is derived from an EMBL/GenBank/DDBJ whole genome shotgun (WGS) entry which is preliminary data.</text>
</comment>
<evidence type="ECO:0000313" key="1">
    <source>
        <dbReference type="EMBL" id="EHP84874.1"/>
    </source>
</evidence>
<dbReference type="PATRIC" id="fig|647171.4.peg.1485"/>
<gene>
    <name evidence="1" type="ORF">MetfoDRAFT_1525</name>
</gene>
<evidence type="ECO:0000313" key="2">
    <source>
        <dbReference type="Proteomes" id="UP000003706"/>
    </source>
</evidence>
<protein>
    <submittedName>
        <fullName evidence="1">Uncharacterized protein</fullName>
    </submittedName>
</protein>
<name>H1L0F1_9EURY</name>
<dbReference type="Gene3D" id="3.40.50.720">
    <property type="entry name" value="NAD(P)-binding Rossmann-like Domain"/>
    <property type="match status" value="1"/>
</dbReference>
<accession>H1L0F1</accession>